<protein>
    <submittedName>
        <fullName evidence="1">Uncharacterized protein</fullName>
    </submittedName>
</protein>
<accession>A0AAV7PY90</accession>
<dbReference type="Proteomes" id="UP001066276">
    <property type="component" value="Chromosome 7"/>
</dbReference>
<evidence type="ECO:0000313" key="2">
    <source>
        <dbReference type="Proteomes" id="UP001066276"/>
    </source>
</evidence>
<reference evidence="1" key="1">
    <citation type="journal article" date="2022" name="bioRxiv">
        <title>Sequencing and chromosome-scale assembly of the giantPleurodeles waltlgenome.</title>
        <authorList>
            <person name="Brown T."/>
            <person name="Elewa A."/>
            <person name="Iarovenko S."/>
            <person name="Subramanian E."/>
            <person name="Araus A.J."/>
            <person name="Petzold A."/>
            <person name="Susuki M."/>
            <person name="Suzuki K.-i.T."/>
            <person name="Hayashi T."/>
            <person name="Toyoda A."/>
            <person name="Oliveira C."/>
            <person name="Osipova E."/>
            <person name="Leigh N.D."/>
            <person name="Simon A."/>
            <person name="Yun M.H."/>
        </authorList>
    </citation>
    <scope>NUCLEOTIDE SEQUENCE</scope>
    <source>
        <strain evidence="1">20211129_DDA</strain>
        <tissue evidence="1">Liver</tissue>
    </source>
</reference>
<dbReference type="EMBL" id="JANPWB010000011">
    <property type="protein sequence ID" value="KAJ1130640.1"/>
    <property type="molecule type" value="Genomic_DNA"/>
</dbReference>
<evidence type="ECO:0000313" key="1">
    <source>
        <dbReference type="EMBL" id="KAJ1130640.1"/>
    </source>
</evidence>
<organism evidence="1 2">
    <name type="scientific">Pleurodeles waltl</name>
    <name type="common">Iberian ribbed newt</name>
    <dbReference type="NCBI Taxonomy" id="8319"/>
    <lineage>
        <taxon>Eukaryota</taxon>
        <taxon>Metazoa</taxon>
        <taxon>Chordata</taxon>
        <taxon>Craniata</taxon>
        <taxon>Vertebrata</taxon>
        <taxon>Euteleostomi</taxon>
        <taxon>Amphibia</taxon>
        <taxon>Batrachia</taxon>
        <taxon>Caudata</taxon>
        <taxon>Salamandroidea</taxon>
        <taxon>Salamandridae</taxon>
        <taxon>Pleurodelinae</taxon>
        <taxon>Pleurodeles</taxon>
    </lineage>
</organism>
<comment type="caution">
    <text evidence="1">The sequence shown here is derived from an EMBL/GenBank/DDBJ whole genome shotgun (WGS) entry which is preliminary data.</text>
</comment>
<keyword evidence="2" id="KW-1185">Reference proteome</keyword>
<dbReference type="AlphaFoldDB" id="A0AAV7PY90"/>
<proteinExistence type="predicted"/>
<sequence>MAPKKISRYHQLRHAFLVHVGWGTQLEDSSPLEETTVRSIAKKVTSLTYRKLMNNAPNPLLEMKVAWETDIGELEEEEWEEAIRLPREVVNSAFLSGSGAPITQVLLHKGAHAQDGTGSHPYVCYGMWTPWGFSTYFLGLSKARGLRCRGKGESSAWRWPMYSDLIHGDSTFRGQKGPGKYPRLLSTLGLAVAKHNIVCMWGRIRSIGFRGVESRHGLVYGH</sequence>
<gene>
    <name evidence="1" type="ORF">NDU88_008991</name>
</gene>
<name>A0AAV7PY90_PLEWA</name>